<keyword evidence="2" id="KW-1185">Reference proteome</keyword>
<reference evidence="1 2" key="1">
    <citation type="submission" date="2020-08" db="EMBL/GenBank/DDBJ databases">
        <authorList>
            <person name="Hejnol A."/>
        </authorList>
    </citation>
    <scope>NUCLEOTIDE SEQUENCE [LARGE SCALE GENOMIC DNA]</scope>
</reference>
<comment type="caution">
    <text evidence="1">The sequence shown here is derived from an EMBL/GenBank/DDBJ whole genome shotgun (WGS) entry which is preliminary data.</text>
</comment>
<evidence type="ECO:0000313" key="2">
    <source>
        <dbReference type="Proteomes" id="UP000549394"/>
    </source>
</evidence>
<evidence type="ECO:0000313" key="1">
    <source>
        <dbReference type="EMBL" id="CAD5114825.1"/>
    </source>
</evidence>
<sequence>MSDAACICDVSCKCLPEIPENERCPATSGCKCTSCGAACKSKNKCGNLNCKCAPGTCKCSPGECSEGCPSACCN</sequence>
<dbReference type="Proteomes" id="UP000549394">
    <property type="component" value="Unassembled WGS sequence"/>
</dbReference>
<accession>A0A7I8VEM3</accession>
<name>A0A7I8VEM3_9ANNE</name>
<organism evidence="1 2">
    <name type="scientific">Dimorphilus gyrociliatus</name>
    <dbReference type="NCBI Taxonomy" id="2664684"/>
    <lineage>
        <taxon>Eukaryota</taxon>
        <taxon>Metazoa</taxon>
        <taxon>Spiralia</taxon>
        <taxon>Lophotrochozoa</taxon>
        <taxon>Annelida</taxon>
        <taxon>Polychaeta</taxon>
        <taxon>Polychaeta incertae sedis</taxon>
        <taxon>Dinophilidae</taxon>
        <taxon>Dimorphilus</taxon>
    </lineage>
</organism>
<dbReference type="AlphaFoldDB" id="A0A7I8VEM3"/>
<protein>
    <submittedName>
        <fullName evidence="1">DgyrCDS3865</fullName>
    </submittedName>
</protein>
<dbReference type="EMBL" id="CAJFCJ010000005">
    <property type="protein sequence ID" value="CAD5114825.1"/>
    <property type="molecule type" value="Genomic_DNA"/>
</dbReference>
<gene>
    <name evidence="1" type="ORF">DGYR_LOCUS3635</name>
</gene>
<proteinExistence type="predicted"/>